<keyword evidence="2" id="KW-1185">Reference proteome</keyword>
<dbReference type="AlphaFoldDB" id="A0A3A8NW84"/>
<accession>A0A3A8NW84</accession>
<reference evidence="2" key="1">
    <citation type="submission" date="2018-09" db="EMBL/GenBank/DDBJ databases">
        <authorList>
            <person name="Livingstone P.G."/>
            <person name="Whitworth D.E."/>
        </authorList>
    </citation>
    <scope>NUCLEOTIDE SEQUENCE [LARGE SCALE GENOMIC DNA]</scope>
    <source>
        <strain evidence="2">CA051B</strain>
    </source>
</reference>
<evidence type="ECO:0000313" key="1">
    <source>
        <dbReference type="EMBL" id="RKH48616.1"/>
    </source>
</evidence>
<evidence type="ECO:0000313" key="2">
    <source>
        <dbReference type="Proteomes" id="UP000272888"/>
    </source>
</evidence>
<name>A0A3A8NW84_9BACT</name>
<protein>
    <submittedName>
        <fullName evidence="1">Uncharacterized protein</fullName>
    </submittedName>
</protein>
<dbReference type="Proteomes" id="UP000272888">
    <property type="component" value="Unassembled WGS sequence"/>
</dbReference>
<sequence>MRWQLGFLGYLFAQSLASSSAALVFPSLVRWVALTWMACTASLSEAGTVTASSLAGGGGGGGAVGFIHLRSLQTCSLDANSVISPPATGGCQSP</sequence>
<gene>
    <name evidence="1" type="ORF">D7V93_32990</name>
</gene>
<comment type="caution">
    <text evidence="1">The sequence shown here is derived from an EMBL/GenBank/DDBJ whole genome shotgun (WGS) entry which is preliminary data.</text>
</comment>
<proteinExistence type="predicted"/>
<dbReference type="EMBL" id="RAWB01000493">
    <property type="protein sequence ID" value="RKH48616.1"/>
    <property type="molecule type" value="Genomic_DNA"/>
</dbReference>
<organism evidence="1 2">
    <name type="scientific">Corallococcus llansteffanensis</name>
    <dbReference type="NCBI Taxonomy" id="2316731"/>
    <lineage>
        <taxon>Bacteria</taxon>
        <taxon>Pseudomonadati</taxon>
        <taxon>Myxococcota</taxon>
        <taxon>Myxococcia</taxon>
        <taxon>Myxococcales</taxon>
        <taxon>Cystobacterineae</taxon>
        <taxon>Myxococcaceae</taxon>
        <taxon>Corallococcus</taxon>
    </lineage>
</organism>